<dbReference type="InterPro" id="IPR042099">
    <property type="entry name" value="ANL_N_sf"/>
</dbReference>
<dbReference type="InterPro" id="IPR020845">
    <property type="entry name" value="AMP-binding_CS"/>
</dbReference>
<dbReference type="PROSITE" id="PS00455">
    <property type="entry name" value="AMP_BINDING"/>
    <property type="match status" value="1"/>
</dbReference>
<comment type="caution">
    <text evidence="5">The sequence shown here is derived from an EMBL/GenBank/DDBJ whole genome shotgun (WGS) entry which is preliminary data.</text>
</comment>
<dbReference type="Gene3D" id="3.40.50.1820">
    <property type="entry name" value="alpha/beta hydrolase"/>
    <property type="match status" value="1"/>
</dbReference>
<dbReference type="InterPro" id="IPR000873">
    <property type="entry name" value="AMP-dep_synth/lig_dom"/>
</dbReference>
<dbReference type="InterPro" id="IPR010071">
    <property type="entry name" value="AA_adenyl_dom"/>
</dbReference>
<gene>
    <name evidence="5" type="ORF">QEZ40_001048</name>
</gene>
<keyword evidence="2" id="KW-0596">Phosphopantetheine</keyword>
<dbReference type="SUPFAM" id="SSF56801">
    <property type="entry name" value="Acetyl-CoA synthetase-like"/>
    <property type="match status" value="2"/>
</dbReference>
<name>A0ABT7H6C1_9ACTN</name>
<feature type="domain" description="Carrier" evidence="4">
    <location>
        <begin position="1100"/>
        <end position="1175"/>
    </location>
</feature>
<organism evidence="5 6">
    <name type="scientific">Streptomyces katrae</name>
    <dbReference type="NCBI Taxonomy" id="68223"/>
    <lineage>
        <taxon>Bacteria</taxon>
        <taxon>Bacillati</taxon>
        <taxon>Actinomycetota</taxon>
        <taxon>Actinomycetes</taxon>
        <taxon>Kitasatosporales</taxon>
        <taxon>Streptomycetaceae</taxon>
        <taxon>Streptomyces</taxon>
    </lineage>
</organism>
<evidence type="ECO:0000256" key="1">
    <source>
        <dbReference type="ARBA" id="ARBA00001957"/>
    </source>
</evidence>
<feature type="non-terminal residue" evidence="5">
    <location>
        <position position="1"/>
    </location>
</feature>
<dbReference type="Pfam" id="PF00501">
    <property type="entry name" value="AMP-binding"/>
    <property type="match status" value="1"/>
</dbReference>
<dbReference type="Pfam" id="PF00668">
    <property type="entry name" value="Condensation"/>
    <property type="match status" value="2"/>
</dbReference>
<dbReference type="Pfam" id="PF00550">
    <property type="entry name" value="PP-binding"/>
    <property type="match status" value="2"/>
</dbReference>
<accession>A0ABT7H6C1</accession>
<dbReference type="Gene3D" id="1.10.1200.10">
    <property type="entry name" value="ACP-like"/>
    <property type="match status" value="1"/>
</dbReference>
<dbReference type="RefSeq" id="WP_285346841.1">
    <property type="nucleotide sequence ID" value="NZ_JASITI010000124.1"/>
</dbReference>
<dbReference type="EMBL" id="JASITI010000124">
    <property type="protein sequence ID" value="MDK9501460.1"/>
    <property type="molecule type" value="Genomic_DNA"/>
</dbReference>
<dbReference type="Gene3D" id="3.30.300.30">
    <property type="match status" value="2"/>
</dbReference>
<reference evidence="5 6" key="1">
    <citation type="submission" date="2023-05" db="EMBL/GenBank/DDBJ databases">
        <title>Sequencing and Assembly of Streptomyces sp. NP73.</title>
        <authorList>
            <person name="Konwar A.N."/>
            <person name="Saikia K."/>
            <person name="Thakur D."/>
        </authorList>
    </citation>
    <scope>NUCLEOTIDE SEQUENCE [LARGE SCALE GENOMIC DNA]</scope>
    <source>
        <strain evidence="5 6">NP73</strain>
    </source>
</reference>
<feature type="non-terminal residue" evidence="5">
    <location>
        <position position="1854"/>
    </location>
</feature>
<dbReference type="Pfam" id="PF13193">
    <property type="entry name" value="AMP-binding_C"/>
    <property type="match status" value="2"/>
</dbReference>
<dbReference type="PROSITE" id="PS50075">
    <property type="entry name" value="CARRIER"/>
    <property type="match status" value="2"/>
</dbReference>
<dbReference type="InterPro" id="IPR029058">
    <property type="entry name" value="AB_hydrolase_fold"/>
</dbReference>
<dbReference type="InterPro" id="IPR020806">
    <property type="entry name" value="PKS_PP-bd"/>
</dbReference>
<dbReference type="Gene3D" id="3.40.50.12780">
    <property type="entry name" value="N-terminal domain of ligase-like"/>
    <property type="match status" value="1"/>
</dbReference>
<dbReference type="InterPro" id="IPR045851">
    <property type="entry name" value="AMP-bd_C_sf"/>
</dbReference>
<dbReference type="NCBIfam" id="TIGR01733">
    <property type="entry name" value="AA-adenyl-dom"/>
    <property type="match status" value="1"/>
</dbReference>
<sequence length="1854" mass="197023">YSSTTDMPADLRGSGWNRAAGTEGLIPRMDWDMPAASVLDVNALVTDGEDGPQLTARFAFPAGLLSREDVQELAGLWHTALEALARHAVQPGSGGLTPSDVPLVTVRQHDLDTWRAQYPGLTDVWPLTGLQEGLLFHALLAGSSYDAYHMQMVHHLSGPVDPDRMRRAGQALLDRHPNLRTAFVPGPTGDRVQLVVDGVRLPWHHHDLRHAGEAERAAELARVVREDQDDHFDPVRPPLLRMTLLTTGPDRAELVMTAHHVLFDGWSVPLLMRDLMALYAAEGDPAALPRVRGYRDFLAWLADQDRDAAAHAWAGELDGVDEPTLLAPDAGTELHTEVGQVAVPLPADLARDLARRAAQLGITLNTLVQGGWALLLGALTGRRDVVFGTTVSGRPPAVTGVDGIVGLFINTLPVRVDCSPARSLGDLLTDLQDRQAALLDHHHHVLADIQSAAGLPALFDTVVVFESYPVDRAGINAAGDAAEVAITGLTPFTGSHYPLVVTADADPHLRLALQYHHHAFGRDAVTGIAERFGHLLRLIAEDPELPTGRIDLLGTVAADGRTPADRPADIRPPVPAATFPDLFRTHAAARPDALAVEDDRCALSYAELDARSDRLAHHLKDLGAGPGTIVALCLERGADLLTGMLGIMKAGAAYVPLDPGYPADRLAYMLADSGATHIVTAGAARTRLAPGDAAVVDLEADHDRIAARPATAPVPRPRPEDLAYVVYTSGSTGRPKGVLVTHTGFAGLAAAMTERMHITPDSRVLQFASASFDGAAMEVLMALASGAALVLPPHGPLVGDALGRFLRERRITHTLLVPSLVATLDPEGLDGLRTLVVGAEATGEELVQRWAPGRRLINAYGPTETTIVATLSEPLTGPGTPPIGRPLPHTRIHLLDHALRPVSTGVPGELYIAGPHLARGYHGRSALTAARFTADPYGGPGERMYRSGDIARRREDGTLEYLGRADDQVKIRGFRIELGEVENVLSGHPGVEQAVAVVREGPSGGRILVAYAAPAAPAAPAVPAAPVVPAATAVALPGTTRPDTGPLAAALRAHAEAGLPGYMVPTAFVLLDALPTTPSGKLDRAALPAPELGGADGGREPRTVREEVLCTLFAEVLGVRTVGIDEDFFALGGHSLLATRLIGRIRATLGAEVPLRALFDAPTVAKLALQPALGAPARPELRRVDDRPDRVPLSFAQRRIWFVDRFEGASATYNLPLVLRLSGPLDLPALHRALHDMTARHEALRTLIGEDADGVPYQQVLPAETVEVPLPVVACGPGEPQTAEAAVARAVSHIFDLAADLPLRATLLRLGPAEHRLVLVLHHIAGDGESIPPLMRDLGAAYEARLAGRDPGLPAPAVRYTDYAGWQRDLLGDEADPLSLMARQSAYWRTELEGLPQPIALPTDRPRPTAPSHRGGLVEFTLDPALAQSVADLGRAHGATVSMVLQAALAVLLRESGAGDDVSIGSPIAGRTDEALADLVGFFVNTWVLRVRIDSDPSFADVLAQVRDRALAAYDNQDVPFERLVEHLNPDRSTSHHPLFQVMFGWQHIVREDFELSGLRVSLDTVANDTAKFDLFLTMADIPGTGVVGGLEYATDLYDHATAERFTRRFTDLLARVAETPDRPLPAPGTAAAAGPVAPAAAVDHARVEEALTAHPGVAEAVVIAHDGSGSGRRLVAYTVPATPDEDPTDALDLTSGASAAQLRDLLTGRLPAELVPAVFVSLPELPLGPDGRPDHAALPEPVFTGGDYRAPGTRQEQVLAEVYAEVLGLDRVGVDDDYFLVGGDSIRSIQVVARARARGVSVTPRQIFELRTVAELASAATLTEGATTAPVRPADDGEGWMPLLPIARHLLGL</sequence>
<feature type="domain" description="Carrier" evidence="4">
    <location>
        <begin position="1751"/>
        <end position="1825"/>
    </location>
</feature>
<dbReference type="Gene3D" id="3.30.559.10">
    <property type="entry name" value="Chloramphenicol acetyltransferase-like domain"/>
    <property type="match status" value="2"/>
</dbReference>
<dbReference type="Proteomes" id="UP001223390">
    <property type="component" value="Unassembled WGS sequence"/>
</dbReference>
<dbReference type="CDD" id="cd19540">
    <property type="entry name" value="LCL_NRPS-like"/>
    <property type="match status" value="1"/>
</dbReference>
<dbReference type="SMART" id="SM00823">
    <property type="entry name" value="PKS_PP"/>
    <property type="match status" value="2"/>
</dbReference>
<evidence type="ECO:0000256" key="3">
    <source>
        <dbReference type="ARBA" id="ARBA00022553"/>
    </source>
</evidence>
<dbReference type="InterPro" id="IPR009081">
    <property type="entry name" value="PP-bd_ACP"/>
</dbReference>
<dbReference type="PANTHER" id="PTHR45527:SF1">
    <property type="entry name" value="FATTY ACID SYNTHASE"/>
    <property type="match status" value="1"/>
</dbReference>
<dbReference type="SUPFAM" id="SSF47336">
    <property type="entry name" value="ACP-like"/>
    <property type="match status" value="2"/>
</dbReference>
<keyword evidence="6" id="KW-1185">Reference proteome</keyword>
<dbReference type="InterPro" id="IPR006162">
    <property type="entry name" value="Ppantetheine_attach_site"/>
</dbReference>
<dbReference type="PANTHER" id="PTHR45527">
    <property type="entry name" value="NONRIBOSOMAL PEPTIDE SYNTHETASE"/>
    <property type="match status" value="1"/>
</dbReference>
<proteinExistence type="predicted"/>
<dbReference type="InterPro" id="IPR036736">
    <property type="entry name" value="ACP-like_sf"/>
</dbReference>
<dbReference type="InterPro" id="IPR023213">
    <property type="entry name" value="CAT-like_dom_sf"/>
</dbReference>
<protein>
    <submittedName>
        <fullName evidence="5">Amino acid adenylation domain-containing protein</fullName>
    </submittedName>
</protein>
<dbReference type="InterPro" id="IPR001242">
    <property type="entry name" value="Condensation_dom"/>
</dbReference>
<evidence type="ECO:0000259" key="4">
    <source>
        <dbReference type="PROSITE" id="PS50075"/>
    </source>
</evidence>
<evidence type="ECO:0000313" key="6">
    <source>
        <dbReference type="Proteomes" id="UP001223390"/>
    </source>
</evidence>
<dbReference type="Gene3D" id="3.30.559.30">
    <property type="entry name" value="Nonribosomal peptide synthetase, condensation domain"/>
    <property type="match status" value="3"/>
</dbReference>
<keyword evidence="3" id="KW-0597">Phosphoprotein</keyword>
<evidence type="ECO:0000256" key="2">
    <source>
        <dbReference type="ARBA" id="ARBA00022450"/>
    </source>
</evidence>
<dbReference type="PROSITE" id="PS00012">
    <property type="entry name" value="PHOSPHOPANTETHEINE"/>
    <property type="match status" value="2"/>
</dbReference>
<dbReference type="SUPFAM" id="SSF52777">
    <property type="entry name" value="CoA-dependent acyltransferases"/>
    <property type="match status" value="4"/>
</dbReference>
<dbReference type="CDD" id="cd19543">
    <property type="entry name" value="DCL_NRPS"/>
    <property type="match status" value="1"/>
</dbReference>
<comment type="cofactor">
    <cofactor evidence="1">
        <name>pantetheine 4'-phosphate</name>
        <dbReference type="ChEBI" id="CHEBI:47942"/>
    </cofactor>
</comment>
<dbReference type="InterPro" id="IPR025110">
    <property type="entry name" value="AMP-bd_C"/>
</dbReference>
<evidence type="ECO:0000313" key="5">
    <source>
        <dbReference type="EMBL" id="MDK9501460.1"/>
    </source>
</evidence>